<evidence type="ECO:0008006" key="4">
    <source>
        <dbReference type="Google" id="ProtNLM"/>
    </source>
</evidence>
<organism evidence="2 3">
    <name type="scientific">Hyalangium rubrum</name>
    <dbReference type="NCBI Taxonomy" id="3103134"/>
    <lineage>
        <taxon>Bacteria</taxon>
        <taxon>Pseudomonadati</taxon>
        <taxon>Myxococcota</taxon>
        <taxon>Myxococcia</taxon>
        <taxon>Myxococcales</taxon>
        <taxon>Cystobacterineae</taxon>
        <taxon>Archangiaceae</taxon>
        <taxon>Hyalangium</taxon>
    </lineage>
</organism>
<evidence type="ECO:0000313" key="2">
    <source>
        <dbReference type="EMBL" id="MDY7229905.1"/>
    </source>
</evidence>
<reference evidence="2 3" key="1">
    <citation type="submission" date="2023-12" db="EMBL/GenBank/DDBJ databases">
        <title>the genome sequence of Hyalangium sp. s54d21.</title>
        <authorList>
            <person name="Zhang X."/>
        </authorList>
    </citation>
    <scope>NUCLEOTIDE SEQUENCE [LARGE SCALE GENOMIC DNA]</scope>
    <source>
        <strain evidence="3">s54d21</strain>
    </source>
</reference>
<sequence length="298" mass="32815">MPRTVSEGFAELLARIEPNPGEVIARRSHGRSIKQALVVAFKKLNRLEVIGSHTRETAIRYHSDVDYLAVISKDDVTYGGSVVRSSTVLTNVRKALAARFKTTEIRSDGPSVVVKFQGGEGAVDVVPGFWHGTTGQDGYPVFAIPDGAEGWLDTSPQRHSKYLVLKGLASRNKLKGTIRLLKAWKYARSPNIPFLSFHLELLLASTGTCEGIKGYGACLRDAFRLLRDREGRALNDPLGISGRIPIVYTAAQARSLVNHASHAAEHADAALWAEDNGRIDEAFRQWRIVFNDGFPARR</sequence>
<accession>A0ABU5H9B7</accession>
<dbReference type="InterPro" id="IPR043519">
    <property type="entry name" value="NT_sf"/>
</dbReference>
<dbReference type="RefSeq" id="WP_321548625.1">
    <property type="nucleotide sequence ID" value="NZ_JAXIVS010000009.1"/>
</dbReference>
<gene>
    <name evidence="2" type="ORF">SYV04_26160</name>
</gene>
<keyword evidence="3" id="KW-1185">Reference proteome</keyword>
<proteinExistence type="predicted"/>
<evidence type="ECO:0000313" key="3">
    <source>
        <dbReference type="Proteomes" id="UP001291309"/>
    </source>
</evidence>
<dbReference type="CDD" id="cd05400">
    <property type="entry name" value="NT_2-5OAS_ClassI-CCAase"/>
    <property type="match status" value="1"/>
</dbReference>
<comment type="caution">
    <text evidence="2">The sequence shown here is derived from an EMBL/GenBank/DDBJ whole genome shotgun (WGS) entry which is preliminary data.</text>
</comment>
<dbReference type="SUPFAM" id="SSF81301">
    <property type="entry name" value="Nucleotidyltransferase"/>
    <property type="match status" value="1"/>
</dbReference>
<keyword evidence="1" id="KW-0051">Antiviral defense</keyword>
<name>A0ABU5H9B7_9BACT</name>
<dbReference type="EMBL" id="JAXIVS010000009">
    <property type="protein sequence ID" value="MDY7229905.1"/>
    <property type="molecule type" value="Genomic_DNA"/>
</dbReference>
<dbReference type="Proteomes" id="UP001291309">
    <property type="component" value="Unassembled WGS sequence"/>
</dbReference>
<evidence type="ECO:0000256" key="1">
    <source>
        <dbReference type="ARBA" id="ARBA00023118"/>
    </source>
</evidence>
<dbReference type="InterPro" id="IPR006116">
    <property type="entry name" value="NT_2-5OAS_ClassI-CCAase"/>
</dbReference>
<protein>
    <recommendedName>
        <fullName evidence="4">Nucleotidyltransferase</fullName>
    </recommendedName>
</protein>
<dbReference type="Pfam" id="PF18144">
    <property type="entry name" value="SMODS"/>
    <property type="match status" value="1"/>
</dbReference>